<feature type="transmembrane region" description="Helical" evidence="1">
    <location>
        <begin position="93"/>
        <end position="126"/>
    </location>
</feature>
<dbReference type="Pfam" id="PF25231">
    <property type="entry name" value="DUF7847"/>
    <property type="match status" value="1"/>
</dbReference>
<dbReference type="InterPro" id="IPR057169">
    <property type="entry name" value="DUF7847"/>
</dbReference>
<protein>
    <recommendedName>
        <fullName evidence="2">DUF7847 domain-containing protein</fullName>
    </recommendedName>
</protein>
<proteinExistence type="predicted"/>
<dbReference type="EMBL" id="JBHTAR010000011">
    <property type="protein sequence ID" value="MFC7200747.1"/>
    <property type="molecule type" value="Genomic_DNA"/>
</dbReference>
<evidence type="ECO:0000256" key="1">
    <source>
        <dbReference type="SAM" id="Phobius"/>
    </source>
</evidence>
<feature type="transmembrane region" description="Helical" evidence="1">
    <location>
        <begin position="138"/>
        <end position="161"/>
    </location>
</feature>
<evidence type="ECO:0000313" key="4">
    <source>
        <dbReference type="Proteomes" id="UP001596447"/>
    </source>
</evidence>
<feature type="transmembrane region" description="Helical" evidence="1">
    <location>
        <begin position="51"/>
        <end position="72"/>
    </location>
</feature>
<evidence type="ECO:0000259" key="2">
    <source>
        <dbReference type="Pfam" id="PF25231"/>
    </source>
</evidence>
<feature type="domain" description="DUF7847" evidence="2">
    <location>
        <begin position="1"/>
        <end position="261"/>
    </location>
</feature>
<dbReference type="AlphaFoldDB" id="A0ABD5Z6I0"/>
<keyword evidence="1" id="KW-0472">Membrane</keyword>
<dbReference type="RefSeq" id="WP_279527513.1">
    <property type="nucleotide sequence ID" value="NZ_CP122312.1"/>
</dbReference>
<organism evidence="3 4">
    <name type="scientific">Halospeciosus flavus</name>
    <dbReference type="NCBI Taxonomy" id="3032283"/>
    <lineage>
        <taxon>Archaea</taxon>
        <taxon>Methanobacteriati</taxon>
        <taxon>Methanobacteriota</taxon>
        <taxon>Stenosarchaea group</taxon>
        <taxon>Halobacteria</taxon>
        <taxon>Halobacteriales</taxon>
        <taxon>Halobacteriaceae</taxon>
        <taxon>Halospeciosus</taxon>
    </lineage>
</organism>
<dbReference type="Proteomes" id="UP001596447">
    <property type="component" value="Unassembled WGS sequence"/>
</dbReference>
<sequence>MAVVSALQDAVDTLKRNPILFVAATLYGLVQVPAWLLQISGSPALQLVSSAYNLLLVFVFPFFMGGLLSMALDGLTGSTSLSRFWSGGKQYYLRLLAVSLLFFVVYFIVGFGVAFLVFALVLGGVIGGGAGFGGVSLAVLAVIGIVGLLFALVILVVGFLFQFYAQAIVVDDEGVIDSLKRSYSVVRQNLVTVIGFDVLAFVLGALISSIPIGYLFFTGAAFNQMSTAPLGVRLGFVLLSILITIIIGAIGVTFTIAFYVRITASREGSGTAQL</sequence>
<accession>A0ABD5Z6I0</accession>
<keyword evidence="1" id="KW-0812">Transmembrane</keyword>
<feature type="transmembrane region" description="Helical" evidence="1">
    <location>
        <begin position="190"/>
        <end position="216"/>
    </location>
</feature>
<reference evidence="3 4" key="1">
    <citation type="journal article" date="2019" name="Int. J. Syst. Evol. Microbiol.">
        <title>The Global Catalogue of Microorganisms (GCM) 10K type strain sequencing project: providing services to taxonomists for standard genome sequencing and annotation.</title>
        <authorList>
            <consortium name="The Broad Institute Genomics Platform"/>
            <consortium name="The Broad Institute Genome Sequencing Center for Infectious Disease"/>
            <person name="Wu L."/>
            <person name="Ma J."/>
        </authorList>
    </citation>
    <scope>NUCLEOTIDE SEQUENCE [LARGE SCALE GENOMIC DNA]</scope>
    <source>
        <strain evidence="3 4">XZGYJ-43</strain>
    </source>
</reference>
<feature type="transmembrane region" description="Helical" evidence="1">
    <location>
        <begin position="236"/>
        <end position="260"/>
    </location>
</feature>
<evidence type="ECO:0000313" key="3">
    <source>
        <dbReference type="EMBL" id="MFC7200747.1"/>
    </source>
</evidence>
<comment type="caution">
    <text evidence="3">The sequence shown here is derived from an EMBL/GenBank/DDBJ whole genome shotgun (WGS) entry which is preliminary data.</text>
</comment>
<feature type="transmembrane region" description="Helical" evidence="1">
    <location>
        <begin position="19"/>
        <end position="39"/>
    </location>
</feature>
<keyword evidence="4" id="KW-1185">Reference proteome</keyword>
<keyword evidence="1" id="KW-1133">Transmembrane helix</keyword>
<name>A0ABD5Z6I0_9EURY</name>
<gene>
    <name evidence="3" type="ORF">ACFQJ9_15230</name>
</gene>